<comment type="caution">
    <text evidence="1">The sequence shown here is derived from an EMBL/GenBank/DDBJ whole genome shotgun (WGS) entry which is preliminary data.</text>
</comment>
<protein>
    <submittedName>
        <fullName evidence="1">Uncharacterized protein</fullName>
    </submittedName>
</protein>
<dbReference type="AlphaFoldDB" id="A0A0C1ZPE1"/>
<evidence type="ECO:0000313" key="1">
    <source>
        <dbReference type="EMBL" id="KIG19514.1"/>
    </source>
</evidence>
<dbReference type="Proteomes" id="UP000031599">
    <property type="component" value="Unassembled WGS sequence"/>
</dbReference>
<organism evidence="1 2">
    <name type="scientific">Enhygromyxa salina</name>
    <dbReference type="NCBI Taxonomy" id="215803"/>
    <lineage>
        <taxon>Bacteria</taxon>
        <taxon>Pseudomonadati</taxon>
        <taxon>Myxococcota</taxon>
        <taxon>Polyangia</taxon>
        <taxon>Nannocystales</taxon>
        <taxon>Nannocystaceae</taxon>
        <taxon>Enhygromyxa</taxon>
    </lineage>
</organism>
<gene>
    <name evidence="1" type="ORF">DB30_00023</name>
</gene>
<dbReference type="EMBL" id="JMCC02000001">
    <property type="protein sequence ID" value="KIG19514.1"/>
    <property type="molecule type" value="Genomic_DNA"/>
</dbReference>
<accession>A0A0C1ZPE1</accession>
<name>A0A0C1ZPE1_9BACT</name>
<sequence length="188" mass="19884">MAWLSLGLACVVSAPDDDPTDAVAGACGIGCADNDAREPNQSHTSAAALVWDDVSAFGGYLSIDAFLCPGESDWYRVPVSELKFDFYGLHVDAIAAGSSWCASVEVCGEPALPEAPEHTMRVEVFDATSLLLVAEGVGLDGRVDVNGFDESFANDLLLRVSGPTPLATYAYELHVEIRSFGGEDECEC</sequence>
<proteinExistence type="predicted"/>
<reference evidence="1 2" key="1">
    <citation type="submission" date="2014-12" db="EMBL/GenBank/DDBJ databases">
        <title>Genome assembly of Enhygromyxa salina DSM 15201.</title>
        <authorList>
            <person name="Sharma G."/>
            <person name="Subramanian S."/>
        </authorList>
    </citation>
    <scope>NUCLEOTIDE SEQUENCE [LARGE SCALE GENOMIC DNA]</scope>
    <source>
        <strain evidence="1 2">DSM 15201</strain>
    </source>
</reference>
<evidence type="ECO:0000313" key="2">
    <source>
        <dbReference type="Proteomes" id="UP000031599"/>
    </source>
</evidence>